<dbReference type="PANTHER" id="PTHR43157:SF31">
    <property type="entry name" value="PHOSPHATIDYLINOSITOL-GLYCAN BIOSYNTHESIS CLASS F PROTEIN"/>
    <property type="match status" value="1"/>
</dbReference>
<evidence type="ECO:0000256" key="1">
    <source>
        <dbReference type="ARBA" id="ARBA00023002"/>
    </source>
</evidence>
<keyword evidence="3" id="KW-1185">Reference proteome</keyword>
<name>A0A9P5ZDT4_9AGAR</name>
<protein>
    <submittedName>
        <fullName evidence="2">NAD(P)-binding protein</fullName>
    </submittedName>
</protein>
<proteinExistence type="predicted"/>
<dbReference type="Proteomes" id="UP000807469">
    <property type="component" value="Unassembled WGS sequence"/>
</dbReference>
<dbReference type="EMBL" id="MU155131">
    <property type="protein sequence ID" value="KAF9486213.1"/>
    <property type="molecule type" value="Genomic_DNA"/>
</dbReference>
<gene>
    <name evidence="2" type="ORF">BDN70DRAFT_794495</name>
</gene>
<dbReference type="InterPro" id="IPR002347">
    <property type="entry name" value="SDR_fam"/>
</dbReference>
<reference evidence="2" key="1">
    <citation type="submission" date="2020-11" db="EMBL/GenBank/DDBJ databases">
        <authorList>
            <consortium name="DOE Joint Genome Institute"/>
            <person name="Ahrendt S."/>
            <person name="Riley R."/>
            <person name="Andreopoulos W."/>
            <person name="Labutti K."/>
            <person name="Pangilinan J."/>
            <person name="Ruiz-Duenas F.J."/>
            <person name="Barrasa J.M."/>
            <person name="Sanchez-Garcia M."/>
            <person name="Camarero S."/>
            <person name="Miyauchi S."/>
            <person name="Serrano A."/>
            <person name="Linde D."/>
            <person name="Babiker R."/>
            <person name="Drula E."/>
            <person name="Ayuso-Fernandez I."/>
            <person name="Pacheco R."/>
            <person name="Padilla G."/>
            <person name="Ferreira P."/>
            <person name="Barriuso J."/>
            <person name="Kellner H."/>
            <person name="Castanera R."/>
            <person name="Alfaro M."/>
            <person name="Ramirez L."/>
            <person name="Pisabarro A.G."/>
            <person name="Kuo A."/>
            <person name="Tritt A."/>
            <person name="Lipzen A."/>
            <person name="He G."/>
            <person name="Yan M."/>
            <person name="Ng V."/>
            <person name="Cullen D."/>
            <person name="Martin F."/>
            <person name="Rosso M.-N."/>
            <person name="Henrissat B."/>
            <person name="Hibbett D."/>
            <person name="Martinez A.T."/>
            <person name="Grigoriev I.V."/>
        </authorList>
    </citation>
    <scope>NUCLEOTIDE SEQUENCE</scope>
    <source>
        <strain evidence="2">CIRM-BRFM 674</strain>
    </source>
</reference>
<dbReference type="InterPro" id="IPR036291">
    <property type="entry name" value="NAD(P)-bd_dom_sf"/>
</dbReference>
<keyword evidence="1" id="KW-0560">Oxidoreductase</keyword>
<comment type="caution">
    <text evidence="2">The sequence shown here is derived from an EMBL/GenBank/DDBJ whole genome shotgun (WGS) entry which is preliminary data.</text>
</comment>
<dbReference type="OrthoDB" id="191139at2759"/>
<sequence length="307" mass="34655">MGGCMSRKTGDFNPQKDLKDLTGKVAIVTGGNTGIGYHTVKFLARKGAKVYLGARNEVKAREAIAQLEQEGLGSGQVVWLQVNLADPQWAQMAAEDFLEKEKRLDILSAHFSQFVFTRVLLPLMIKTAKLPKSDVRIISVGSIAHTQKRAMNPYLKFEMLQDFNQEFASDFYPDWSRYSMTKLTAILFARELQKRLDEFEIPIISIPIHPGEVNTFGDRTPWPFLANIMMELFFMRPEAGSYTSCFAAASPLIEEFPEKYRYAYLEPVGHIGTLSPNALSVNLASQLWDTTEKILKDLKIELPLINP</sequence>
<dbReference type="Gene3D" id="3.40.50.720">
    <property type="entry name" value="NAD(P)-binding Rossmann-like Domain"/>
    <property type="match status" value="2"/>
</dbReference>
<dbReference type="SUPFAM" id="SSF51735">
    <property type="entry name" value="NAD(P)-binding Rossmann-fold domains"/>
    <property type="match status" value="1"/>
</dbReference>
<organism evidence="2 3">
    <name type="scientific">Pholiota conissans</name>
    <dbReference type="NCBI Taxonomy" id="109636"/>
    <lineage>
        <taxon>Eukaryota</taxon>
        <taxon>Fungi</taxon>
        <taxon>Dikarya</taxon>
        <taxon>Basidiomycota</taxon>
        <taxon>Agaricomycotina</taxon>
        <taxon>Agaricomycetes</taxon>
        <taxon>Agaricomycetidae</taxon>
        <taxon>Agaricales</taxon>
        <taxon>Agaricineae</taxon>
        <taxon>Strophariaceae</taxon>
        <taxon>Pholiota</taxon>
    </lineage>
</organism>
<dbReference type="Pfam" id="PF00106">
    <property type="entry name" value="adh_short"/>
    <property type="match status" value="1"/>
</dbReference>
<accession>A0A9P5ZDT4</accession>
<evidence type="ECO:0000313" key="3">
    <source>
        <dbReference type="Proteomes" id="UP000807469"/>
    </source>
</evidence>
<dbReference type="AlphaFoldDB" id="A0A9P5ZDT4"/>
<evidence type="ECO:0000313" key="2">
    <source>
        <dbReference type="EMBL" id="KAF9486213.1"/>
    </source>
</evidence>
<dbReference type="PANTHER" id="PTHR43157">
    <property type="entry name" value="PHOSPHATIDYLINOSITOL-GLYCAN BIOSYNTHESIS CLASS F PROTEIN-RELATED"/>
    <property type="match status" value="1"/>
</dbReference>
<dbReference type="PRINTS" id="PR00081">
    <property type="entry name" value="GDHRDH"/>
</dbReference>
<dbReference type="GO" id="GO:0016491">
    <property type="term" value="F:oxidoreductase activity"/>
    <property type="evidence" value="ECO:0007669"/>
    <property type="project" value="UniProtKB-KW"/>
</dbReference>